<organism evidence="1 2">
    <name type="scientific">Diaporthe vaccinii</name>
    <dbReference type="NCBI Taxonomy" id="105482"/>
    <lineage>
        <taxon>Eukaryota</taxon>
        <taxon>Fungi</taxon>
        <taxon>Dikarya</taxon>
        <taxon>Ascomycota</taxon>
        <taxon>Pezizomycotina</taxon>
        <taxon>Sordariomycetes</taxon>
        <taxon>Sordariomycetidae</taxon>
        <taxon>Diaporthales</taxon>
        <taxon>Diaporthaceae</taxon>
        <taxon>Diaporthe</taxon>
        <taxon>Diaporthe eres species complex</taxon>
    </lineage>
</organism>
<dbReference type="EMBL" id="JBAWTH010000067">
    <property type="protein sequence ID" value="KAL2280299.1"/>
    <property type="molecule type" value="Genomic_DNA"/>
</dbReference>
<accession>A0ABR4ED13</accession>
<evidence type="ECO:0000313" key="1">
    <source>
        <dbReference type="EMBL" id="KAL2280299.1"/>
    </source>
</evidence>
<protein>
    <submittedName>
        <fullName evidence="1">Uncharacterized protein</fullName>
    </submittedName>
</protein>
<proteinExistence type="predicted"/>
<keyword evidence="2" id="KW-1185">Reference proteome</keyword>
<evidence type="ECO:0000313" key="2">
    <source>
        <dbReference type="Proteomes" id="UP001600888"/>
    </source>
</evidence>
<comment type="caution">
    <text evidence="1">The sequence shown here is derived from an EMBL/GenBank/DDBJ whole genome shotgun (WGS) entry which is preliminary data.</text>
</comment>
<sequence length="70" mass="7655">MLCLISVKTAGDNSNKRQDSPGCSTRALKNLAPVQNSSFPAAHKISSDLLFFLVCTPRSCPRSILQTFRD</sequence>
<gene>
    <name evidence="1" type="ORF">FJTKL_12573</name>
</gene>
<name>A0ABR4ED13_9PEZI</name>
<reference evidence="1 2" key="1">
    <citation type="submission" date="2024-03" db="EMBL/GenBank/DDBJ databases">
        <title>A high-quality draft genome sequence of Diaporthe vaccinii, a causative agent of upright dieback and viscid rot disease in cranberry plants.</title>
        <authorList>
            <person name="Sarrasin M."/>
            <person name="Lang B.F."/>
            <person name="Burger G."/>
        </authorList>
    </citation>
    <scope>NUCLEOTIDE SEQUENCE [LARGE SCALE GENOMIC DNA]</scope>
    <source>
        <strain evidence="1 2">IS7</strain>
    </source>
</reference>
<dbReference type="Proteomes" id="UP001600888">
    <property type="component" value="Unassembled WGS sequence"/>
</dbReference>